<reference evidence="1 2" key="1">
    <citation type="journal article" date="2023" name="Plants (Basel)">
        <title>Bridging the Gap: Combining Genomics and Transcriptomics Approaches to Understand Stylosanthes scabra, an Orphan Legume from the Brazilian Caatinga.</title>
        <authorList>
            <person name="Ferreira-Neto J.R.C."/>
            <person name="da Silva M.D."/>
            <person name="Binneck E."/>
            <person name="de Melo N.F."/>
            <person name="da Silva R.H."/>
            <person name="de Melo A.L.T.M."/>
            <person name="Pandolfi V."/>
            <person name="Bustamante F.O."/>
            <person name="Brasileiro-Vidal A.C."/>
            <person name="Benko-Iseppon A.M."/>
        </authorList>
    </citation>
    <scope>NUCLEOTIDE SEQUENCE [LARGE SCALE GENOMIC DNA]</scope>
    <source>
        <tissue evidence="1">Leaves</tissue>
    </source>
</reference>
<name>A0ABU6TI68_9FABA</name>
<gene>
    <name evidence="1" type="ORF">PIB30_045977</name>
</gene>
<evidence type="ECO:0000313" key="1">
    <source>
        <dbReference type="EMBL" id="MED6147668.1"/>
    </source>
</evidence>
<keyword evidence="2" id="KW-1185">Reference proteome</keyword>
<dbReference type="InterPro" id="IPR038765">
    <property type="entry name" value="Papain-like_cys_pep_sf"/>
</dbReference>
<comment type="caution">
    <text evidence="1">The sequence shown here is derived from an EMBL/GenBank/DDBJ whole genome shotgun (WGS) entry which is preliminary data.</text>
</comment>
<dbReference type="Proteomes" id="UP001341840">
    <property type="component" value="Unassembled WGS sequence"/>
</dbReference>
<accession>A0ABU6TI68</accession>
<organism evidence="1 2">
    <name type="scientific">Stylosanthes scabra</name>
    <dbReference type="NCBI Taxonomy" id="79078"/>
    <lineage>
        <taxon>Eukaryota</taxon>
        <taxon>Viridiplantae</taxon>
        <taxon>Streptophyta</taxon>
        <taxon>Embryophyta</taxon>
        <taxon>Tracheophyta</taxon>
        <taxon>Spermatophyta</taxon>
        <taxon>Magnoliopsida</taxon>
        <taxon>eudicotyledons</taxon>
        <taxon>Gunneridae</taxon>
        <taxon>Pentapetalae</taxon>
        <taxon>rosids</taxon>
        <taxon>fabids</taxon>
        <taxon>Fabales</taxon>
        <taxon>Fabaceae</taxon>
        <taxon>Papilionoideae</taxon>
        <taxon>50 kb inversion clade</taxon>
        <taxon>dalbergioids sensu lato</taxon>
        <taxon>Dalbergieae</taxon>
        <taxon>Pterocarpus clade</taxon>
        <taxon>Stylosanthes</taxon>
    </lineage>
</organism>
<sequence>MWQSANGLKRFLKGRGRKVMLRSKLAMKLRRSIRQKSKTAEGIGDAEIDLVIRRATEGVLPEGQKQEREAAPTLNKMGQHAPRLMMVISVATEAVEYDPSKAFDLGVTQPQPQEESAELYDLDDFPEELENQITPGDPPHVNEITRELKNRCVAWALTKKKDNKYNILFEFNGEWHLEVPRSQFRTIRLGKEIDSGVITAYSLVLNDEPIPGFQNDSKVMNHFREDYIDIATNKVRSIDPFESDEHLSMVDNNKLITHRYIFSPVLFSGHWWMYVLDKLLVRAGYHSLLTKVTKTKPEQRSWLPKYIKIHEQPNLFECGTFVMKRMEVLDPTKLAPNKKYDIEDWTTEKLQEFRNEIISAIILSKSNKLIEGAIQGAMETTIHKPLAALQSPYVQVTTDELKKLG</sequence>
<evidence type="ECO:0008006" key="3">
    <source>
        <dbReference type="Google" id="ProtNLM"/>
    </source>
</evidence>
<dbReference type="Gene3D" id="3.40.395.10">
    <property type="entry name" value="Adenoviral Proteinase, Chain A"/>
    <property type="match status" value="1"/>
</dbReference>
<dbReference type="EMBL" id="JASCZI010090905">
    <property type="protein sequence ID" value="MED6147668.1"/>
    <property type="molecule type" value="Genomic_DNA"/>
</dbReference>
<dbReference type="SUPFAM" id="SSF54001">
    <property type="entry name" value="Cysteine proteinases"/>
    <property type="match status" value="1"/>
</dbReference>
<protein>
    <recommendedName>
        <fullName evidence="3">Ubiquitin-like protease family profile domain-containing protein</fullName>
    </recommendedName>
</protein>
<evidence type="ECO:0000313" key="2">
    <source>
        <dbReference type="Proteomes" id="UP001341840"/>
    </source>
</evidence>
<proteinExistence type="predicted"/>